<dbReference type="InterPro" id="IPR012910">
    <property type="entry name" value="Plug_dom"/>
</dbReference>
<dbReference type="CDD" id="cd01347">
    <property type="entry name" value="ligand_gated_channel"/>
    <property type="match status" value="1"/>
</dbReference>
<dbReference type="NCBIfam" id="TIGR01783">
    <property type="entry name" value="TonB-siderophor"/>
    <property type="match status" value="1"/>
</dbReference>
<dbReference type="SUPFAM" id="SSF56935">
    <property type="entry name" value="Porins"/>
    <property type="match status" value="1"/>
</dbReference>
<organism evidence="20 21">
    <name type="scientific">Duganella margarita</name>
    <dbReference type="NCBI Taxonomy" id="2692170"/>
    <lineage>
        <taxon>Bacteria</taxon>
        <taxon>Pseudomonadati</taxon>
        <taxon>Pseudomonadota</taxon>
        <taxon>Betaproteobacteria</taxon>
        <taxon>Burkholderiales</taxon>
        <taxon>Oxalobacteraceae</taxon>
        <taxon>Telluria group</taxon>
        <taxon>Duganella</taxon>
    </lineage>
</organism>
<accession>A0ABW9WBZ6</accession>
<evidence type="ECO:0000256" key="16">
    <source>
        <dbReference type="SAM" id="MobiDB-lite"/>
    </source>
</evidence>
<keyword evidence="4 14" id="KW-1134">Transmembrane beta strand</keyword>
<evidence type="ECO:0000259" key="18">
    <source>
        <dbReference type="Pfam" id="PF00593"/>
    </source>
</evidence>
<evidence type="ECO:0000256" key="2">
    <source>
        <dbReference type="ARBA" id="ARBA00009810"/>
    </source>
</evidence>
<feature type="domain" description="TonB-dependent receptor-like beta-barrel" evidence="18">
    <location>
        <begin position="287"/>
        <end position="742"/>
    </location>
</feature>
<gene>
    <name evidence="20" type="ORF">GTP55_01125</name>
</gene>
<evidence type="ECO:0000256" key="17">
    <source>
        <dbReference type="SAM" id="SignalP"/>
    </source>
</evidence>
<keyword evidence="13 14" id="KW-0998">Cell outer membrane</keyword>
<feature type="compositionally biased region" description="Low complexity" evidence="16">
    <location>
        <begin position="562"/>
        <end position="572"/>
    </location>
</feature>
<dbReference type="Proteomes" id="UP000466332">
    <property type="component" value="Unassembled WGS sequence"/>
</dbReference>
<dbReference type="Gene3D" id="2.170.130.10">
    <property type="entry name" value="TonB-dependent receptor, plug domain"/>
    <property type="match status" value="1"/>
</dbReference>
<evidence type="ECO:0000256" key="4">
    <source>
        <dbReference type="ARBA" id="ARBA00022452"/>
    </source>
</evidence>
<feature type="chain" id="PRO_5046010333" evidence="17">
    <location>
        <begin position="34"/>
        <end position="774"/>
    </location>
</feature>
<evidence type="ECO:0000256" key="13">
    <source>
        <dbReference type="ARBA" id="ARBA00023237"/>
    </source>
</evidence>
<evidence type="ECO:0000313" key="20">
    <source>
        <dbReference type="EMBL" id="MYN37969.1"/>
    </source>
</evidence>
<keyword evidence="5" id="KW-0410">Iron transport</keyword>
<dbReference type="Gene3D" id="2.40.170.20">
    <property type="entry name" value="TonB-dependent receptor, beta-barrel domain"/>
    <property type="match status" value="1"/>
</dbReference>
<keyword evidence="9" id="KW-0406">Ion transport</keyword>
<evidence type="ECO:0000256" key="11">
    <source>
        <dbReference type="ARBA" id="ARBA00023136"/>
    </source>
</evidence>
<evidence type="ECO:0000256" key="3">
    <source>
        <dbReference type="ARBA" id="ARBA00022448"/>
    </source>
</evidence>
<dbReference type="Pfam" id="PF07715">
    <property type="entry name" value="Plug"/>
    <property type="match status" value="1"/>
</dbReference>
<dbReference type="InterPro" id="IPR037066">
    <property type="entry name" value="Plug_dom_sf"/>
</dbReference>
<feature type="domain" description="TonB-dependent receptor plug" evidence="19">
    <location>
        <begin position="78"/>
        <end position="178"/>
    </location>
</feature>
<reference evidence="20 21" key="1">
    <citation type="submission" date="2019-12" db="EMBL/GenBank/DDBJ databases">
        <title>Novel species isolated from a subtropical stream in China.</title>
        <authorList>
            <person name="Lu H."/>
        </authorList>
    </citation>
    <scope>NUCLEOTIDE SEQUENCE [LARGE SCALE GENOMIC DNA]</scope>
    <source>
        <strain evidence="20 21">FT109W</strain>
    </source>
</reference>
<dbReference type="PANTHER" id="PTHR32552:SF89">
    <property type="entry name" value="CATECHOLATE SIDEROPHORE RECEPTOR FIU"/>
    <property type="match status" value="1"/>
</dbReference>
<comment type="subcellular location">
    <subcellularLocation>
        <location evidence="1 14">Cell outer membrane</location>
        <topology evidence="1 14">Multi-pass membrane protein</topology>
    </subcellularLocation>
</comment>
<evidence type="ECO:0000256" key="14">
    <source>
        <dbReference type="PROSITE-ProRule" id="PRU01360"/>
    </source>
</evidence>
<evidence type="ECO:0000256" key="8">
    <source>
        <dbReference type="ARBA" id="ARBA00023004"/>
    </source>
</evidence>
<keyword evidence="10 15" id="KW-0798">TonB box</keyword>
<comment type="caution">
    <text evidence="20">The sequence shown here is derived from an EMBL/GenBank/DDBJ whole genome shotgun (WGS) entry which is preliminary data.</text>
</comment>
<evidence type="ECO:0000256" key="12">
    <source>
        <dbReference type="ARBA" id="ARBA00023170"/>
    </source>
</evidence>
<feature type="signal peptide" evidence="17">
    <location>
        <begin position="1"/>
        <end position="33"/>
    </location>
</feature>
<sequence length="774" mass="82800">MAMIKSRKHAQTRFNQHMSAALAAMLLPVAAHAAEAAAPSDTDAQAKPQTMQEVQVNAARENDYKAERASSAKYTEKLVDTAQTLTVIKKELIEQQGATTLTEALRNTPGVGAFFLGENGSTNTGDAIYMRGFDASGSIYVDGVRDVGSIARDTFNIEQIDVLKGPAGTDNGRSSPTGSINLVTKQPLLENAYQASVTGGSGKQKRGTADLNTVIDADSGTAFRLNVLDQDSGNPARDVVKNKRWAIAPSLAYGLNSPTRVYLDLLHVKQNNIPDGGVLTIGLPGYTSPDATRPFLTNARPVDPKNFYGSSLDHDDVKADMVTLKIEHDFANGAKLVNTARYGKTTENYLLTSFMATTANLVTPNAADPSTWTMKRTNLTFKDQVNEIIANQTTLTADVTTGAVKHTLVGGLEFTNEKQTNYTWAATGGTSLPPTSIYNPNPDAAVNVTYARNGARGNGSTNTESVYLFDTAKIGADWIINAGVRVDHYNTTYNAVTVQGAVTAPAQQVIPVGTLLGSSIDAGDTLVNGKLSVAYKPTADSSVYALVASSKSPPGGTTFTLSSSANSAANPNYDPQTTTNYEVGTKWDLLQQKLSFTAAAFRTEVKNEIEVDPTNPAVYYQNGKKRVQGIELGVTGEILPKWLVSAGYTHQSTSVESGKVVTANGENQLSYTPKQAFTLWTSYTLPFGLQIGGGARFSDKLLRGTDGAVGTPAYADSYWVFDAMAAYPINKNIDLRLNVYNLGDKDYVQAINKSGYRYTPGAPRSASLTANFKF</sequence>
<evidence type="ECO:0000256" key="9">
    <source>
        <dbReference type="ARBA" id="ARBA00023065"/>
    </source>
</evidence>
<dbReference type="InterPro" id="IPR039426">
    <property type="entry name" value="TonB-dep_rcpt-like"/>
</dbReference>
<evidence type="ECO:0000256" key="7">
    <source>
        <dbReference type="ARBA" id="ARBA00022729"/>
    </source>
</evidence>
<evidence type="ECO:0000256" key="10">
    <source>
        <dbReference type="ARBA" id="ARBA00023077"/>
    </source>
</evidence>
<keyword evidence="3 14" id="KW-0813">Transport</keyword>
<keyword evidence="11 14" id="KW-0472">Membrane</keyword>
<dbReference type="PROSITE" id="PS52016">
    <property type="entry name" value="TONB_DEPENDENT_REC_3"/>
    <property type="match status" value="1"/>
</dbReference>
<proteinExistence type="inferred from homology"/>
<dbReference type="EMBL" id="WWCS01000001">
    <property type="protein sequence ID" value="MYN37969.1"/>
    <property type="molecule type" value="Genomic_DNA"/>
</dbReference>
<keyword evidence="21" id="KW-1185">Reference proteome</keyword>
<keyword evidence="12 20" id="KW-0675">Receptor</keyword>
<feature type="compositionally biased region" description="Polar residues" evidence="16">
    <location>
        <begin position="551"/>
        <end position="561"/>
    </location>
</feature>
<feature type="region of interest" description="Disordered" evidence="16">
    <location>
        <begin position="551"/>
        <end position="575"/>
    </location>
</feature>
<dbReference type="PANTHER" id="PTHR32552">
    <property type="entry name" value="FERRICHROME IRON RECEPTOR-RELATED"/>
    <property type="match status" value="1"/>
</dbReference>
<dbReference type="RefSeq" id="WP_161043160.1">
    <property type="nucleotide sequence ID" value="NZ_WWCS01000001.1"/>
</dbReference>
<keyword evidence="8" id="KW-0408">Iron</keyword>
<keyword evidence="6 14" id="KW-0812">Transmembrane</keyword>
<evidence type="ECO:0000256" key="5">
    <source>
        <dbReference type="ARBA" id="ARBA00022496"/>
    </source>
</evidence>
<evidence type="ECO:0000259" key="19">
    <source>
        <dbReference type="Pfam" id="PF07715"/>
    </source>
</evidence>
<evidence type="ECO:0000256" key="6">
    <source>
        <dbReference type="ARBA" id="ARBA00022692"/>
    </source>
</evidence>
<dbReference type="InterPro" id="IPR010105">
    <property type="entry name" value="TonB_sidphr_rcpt"/>
</dbReference>
<evidence type="ECO:0000313" key="21">
    <source>
        <dbReference type="Proteomes" id="UP000466332"/>
    </source>
</evidence>
<keyword evidence="7 17" id="KW-0732">Signal</keyword>
<dbReference type="InterPro" id="IPR000531">
    <property type="entry name" value="Beta-barrel_TonB"/>
</dbReference>
<dbReference type="InterPro" id="IPR036942">
    <property type="entry name" value="Beta-barrel_TonB_sf"/>
</dbReference>
<evidence type="ECO:0000256" key="1">
    <source>
        <dbReference type="ARBA" id="ARBA00004571"/>
    </source>
</evidence>
<protein>
    <submittedName>
        <fullName evidence="20">Catecholate siderophore receptor Fiu</fullName>
    </submittedName>
</protein>
<comment type="similarity">
    <text evidence="2 14 15">Belongs to the TonB-dependent receptor family.</text>
</comment>
<dbReference type="NCBIfam" id="NF007349">
    <property type="entry name" value="PRK09840.1"/>
    <property type="match status" value="1"/>
</dbReference>
<dbReference type="Pfam" id="PF00593">
    <property type="entry name" value="TonB_dep_Rec_b-barrel"/>
    <property type="match status" value="1"/>
</dbReference>
<evidence type="ECO:0000256" key="15">
    <source>
        <dbReference type="RuleBase" id="RU003357"/>
    </source>
</evidence>
<name>A0ABW9WBZ6_9BURK</name>